<sequence>MGEKKRAFGSTNKRCSGLSRASQYCRTWTCPGCNATTPSPPSPVSPDGPFLANGPPPALTQFLQFNCNGLRHCTDELAHFLVTHSILVAVIQESKLTEAANPPTFPGYTLVRRGKPIGPRAGGGGLCFIVSHTVSYSPIPSDHLFPGNATAELQGISISIDGAQLHLLTSQGAPSSPDLTLISPHLALDAVWTPLARLSSDHLPISISLNSMNSPNNRPSRTYINLRRSHYDGYAADTETAFGAAVPPSSCSQGEVFFRGVLTSAARRQVNP</sequence>
<reference evidence="1" key="2">
    <citation type="journal article" date="2018" name="Environ. Sci. Technol.">
        <title>The Toxicogenome of Hyalella azteca: A Model for Sediment Ecotoxicology and Evolutionary Toxicology.</title>
        <authorList>
            <person name="Poynton H.C."/>
            <person name="Hasenbein S."/>
            <person name="Benoit J.B."/>
            <person name="Sepulveda M.S."/>
            <person name="Poelchau M.F."/>
            <person name="Hughes D.S.T."/>
            <person name="Murali S.C."/>
            <person name="Chen S."/>
            <person name="Glastad K.M."/>
            <person name="Goodisman M.A.D."/>
            <person name="Werren J.H."/>
            <person name="Vineis J.H."/>
            <person name="Bowen J.L."/>
            <person name="Friedrich M."/>
            <person name="Jones J."/>
            <person name="Robertson H.M."/>
            <person name="Feyereisen R."/>
            <person name="Mechler-Hickson A."/>
            <person name="Mathers N."/>
            <person name="Lee C.E."/>
            <person name="Colbourne J.K."/>
            <person name="Biales A."/>
            <person name="Johnston J.S."/>
            <person name="Wellborn G.A."/>
            <person name="Rosendale A.J."/>
            <person name="Cridge A.G."/>
            <person name="Munoz-Torres M.C."/>
            <person name="Bain P.A."/>
            <person name="Manny A.R."/>
            <person name="Major K.M."/>
            <person name="Lambert F.N."/>
            <person name="Vulpe C.D."/>
            <person name="Tuck P."/>
            <person name="Blalock B.J."/>
            <person name="Lin Y.Y."/>
            <person name="Smith M.E."/>
            <person name="Ochoa-Acuna H."/>
            <person name="Chen M.M."/>
            <person name="Childers C.P."/>
            <person name="Qu J."/>
            <person name="Dugan S."/>
            <person name="Lee S.L."/>
            <person name="Chao H."/>
            <person name="Dinh H."/>
            <person name="Han Y."/>
            <person name="Doddapaneni H."/>
            <person name="Worley K.C."/>
            <person name="Muzny D.M."/>
            <person name="Gibbs R.A."/>
            <person name="Richards S."/>
        </authorList>
    </citation>
    <scope>NUCLEOTIDE SEQUENCE</scope>
    <source>
        <strain evidence="1">HAZT.00-mixed</strain>
        <tissue evidence="1">Whole organism</tissue>
    </source>
</reference>
<organism evidence="1">
    <name type="scientific">Hyalella azteca</name>
    <name type="common">Amphipod</name>
    <dbReference type="NCBI Taxonomy" id="294128"/>
    <lineage>
        <taxon>Eukaryota</taxon>
        <taxon>Metazoa</taxon>
        <taxon>Ecdysozoa</taxon>
        <taxon>Arthropoda</taxon>
        <taxon>Crustacea</taxon>
        <taxon>Multicrustacea</taxon>
        <taxon>Malacostraca</taxon>
        <taxon>Eumalacostraca</taxon>
        <taxon>Peracarida</taxon>
        <taxon>Amphipoda</taxon>
        <taxon>Senticaudata</taxon>
        <taxon>Talitrida</taxon>
        <taxon>Talitroidea</taxon>
        <taxon>Hyalellidae</taxon>
        <taxon>Hyalella</taxon>
    </lineage>
</organism>
<reference evidence="1" key="3">
    <citation type="submission" date="2019-06" db="EMBL/GenBank/DDBJ databases">
        <authorList>
            <person name="Poynton C."/>
            <person name="Hasenbein S."/>
            <person name="Benoit J.B."/>
            <person name="Sepulveda M.S."/>
            <person name="Poelchau M.F."/>
            <person name="Murali S.C."/>
            <person name="Chen S."/>
            <person name="Glastad K.M."/>
            <person name="Werren J.H."/>
            <person name="Vineis J.H."/>
            <person name="Bowen J.L."/>
            <person name="Friedrich M."/>
            <person name="Jones J."/>
            <person name="Robertson H.M."/>
            <person name="Feyereisen R."/>
            <person name="Mechler-Hickson A."/>
            <person name="Mathers N."/>
            <person name="Lee C.E."/>
            <person name="Colbourne J.K."/>
            <person name="Biales A."/>
            <person name="Johnston J.S."/>
            <person name="Wellborn G.A."/>
            <person name="Rosendale A.J."/>
            <person name="Cridge A.G."/>
            <person name="Munoz-Torres M.C."/>
            <person name="Bain P.A."/>
            <person name="Manny A.R."/>
            <person name="Major K.M."/>
            <person name="Lambert F.N."/>
            <person name="Vulpe C.D."/>
            <person name="Tuck P."/>
            <person name="Blalock B.J."/>
            <person name="Lin Y.-Y."/>
            <person name="Smith M.E."/>
            <person name="Ochoa-Acuna H."/>
            <person name="Chen M.-J.M."/>
            <person name="Childers C.P."/>
            <person name="Qu J."/>
            <person name="Dugan S."/>
            <person name="Lee S.L."/>
            <person name="Chao H."/>
            <person name="Dinh H."/>
            <person name="Han Y."/>
            <person name="Doddapaneni H."/>
            <person name="Worley K.C."/>
            <person name="Muzny D.M."/>
            <person name="Gibbs R.A."/>
            <person name="Richards S."/>
        </authorList>
    </citation>
    <scope>NUCLEOTIDE SEQUENCE</scope>
    <source>
        <strain evidence="1">HAZT.00-mixed</strain>
        <tissue evidence="1">Whole organism</tissue>
    </source>
</reference>
<dbReference type="Proteomes" id="UP000711488">
    <property type="component" value="Unassembled WGS sequence"/>
</dbReference>
<reference evidence="1" key="1">
    <citation type="submission" date="2014-08" db="EMBL/GenBank/DDBJ databases">
        <authorList>
            <person name="Murali S."/>
            <person name="Richards S."/>
            <person name="Bandaranaike D."/>
            <person name="Bellair M."/>
            <person name="Blankenburg K."/>
            <person name="Chao H."/>
            <person name="Dinh H."/>
            <person name="Doddapaneni H."/>
            <person name="Dugan-Rocha S."/>
            <person name="Elkadiri S."/>
            <person name="Gnanaolivu R."/>
            <person name="Hughes D."/>
            <person name="Lee S."/>
            <person name="Li M."/>
            <person name="Ming W."/>
            <person name="Munidasa M."/>
            <person name="Muniz J."/>
            <person name="Nguyen L."/>
            <person name="Osuji N."/>
            <person name="Pu L.-L."/>
            <person name="Puazo M."/>
            <person name="Skinner E."/>
            <person name="Qu C."/>
            <person name="Quiroz J."/>
            <person name="Raj R."/>
            <person name="Weissenberger G."/>
            <person name="Xin Y."/>
            <person name="Zou X."/>
            <person name="Han Y."/>
            <person name="Worley K."/>
            <person name="Muzny D."/>
            <person name="Gibbs R."/>
        </authorList>
    </citation>
    <scope>NUCLEOTIDE SEQUENCE</scope>
    <source>
        <strain evidence="1">HAZT.00-mixed</strain>
        <tissue evidence="1">Whole organism</tissue>
    </source>
</reference>
<dbReference type="InterPro" id="IPR036691">
    <property type="entry name" value="Endo/exonu/phosph_ase_sf"/>
</dbReference>
<dbReference type="OrthoDB" id="10065625at2759"/>
<dbReference type="EMBL" id="JQDR03010301">
    <property type="protein sequence ID" value="KAA0194459.1"/>
    <property type="molecule type" value="Genomic_DNA"/>
</dbReference>
<evidence type="ECO:0008006" key="2">
    <source>
        <dbReference type="Google" id="ProtNLM"/>
    </source>
</evidence>
<dbReference type="AlphaFoldDB" id="A0A6A0H095"/>
<protein>
    <recommendedName>
        <fullName evidence="2">Endonuclease/exonuclease/phosphatase domain-containing protein</fullName>
    </recommendedName>
</protein>
<evidence type="ECO:0000313" key="1">
    <source>
        <dbReference type="EMBL" id="KAA0194459.1"/>
    </source>
</evidence>
<proteinExistence type="predicted"/>
<dbReference type="Gene3D" id="3.60.10.10">
    <property type="entry name" value="Endonuclease/exonuclease/phosphatase"/>
    <property type="match status" value="1"/>
</dbReference>
<gene>
    <name evidence="1" type="ORF">HAZT_HAZT011737</name>
</gene>
<comment type="caution">
    <text evidence="1">The sequence shown here is derived from an EMBL/GenBank/DDBJ whole genome shotgun (WGS) entry which is preliminary data.</text>
</comment>
<accession>A0A6A0H095</accession>
<name>A0A6A0H095_HYAAZ</name>
<dbReference type="SUPFAM" id="SSF56219">
    <property type="entry name" value="DNase I-like"/>
    <property type="match status" value="1"/>
</dbReference>